<dbReference type="KEGG" id="msil:METEAL_00170"/>
<feature type="chain" id="PRO_5041470695" description="DUF3857 domain-containing protein" evidence="1">
    <location>
        <begin position="22"/>
        <end position="652"/>
    </location>
</feature>
<dbReference type="Gene3D" id="3.10.620.30">
    <property type="match status" value="1"/>
</dbReference>
<dbReference type="EMBL" id="AP027080">
    <property type="protein sequence ID" value="BDU70843.1"/>
    <property type="molecule type" value="Genomic_DNA"/>
</dbReference>
<evidence type="ECO:0000256" key="1">
    <source>
        <dbReference type="SAM" id="SignalP"/>
    </source>
</evidence>
<keyword evidence="3" id="KW-1185">Reference proteome</keyword>
<accession>A0AA48GV15</accession>
<reference evidence="3" key="1">
    <citation type="journal article" date="2023" name="Int. J. Syst. Evol. Microbiol.">
        <title>Mesoterricola silvestris gen. nov., sp. nov., Mesoterricola sediminis sp. nov., Geothrix oryzae sp. nov., Geothrix edaphica sp. nov., Geothrix rubra sp. nov., and Geothrix limicola sp. nov., six novel members of Acidobacteriota isolated from soils.</title>
        <authorList>
            <person name="Itoh H."/>
            <person name="Sugisawa Y."/>
            <person name="Mise K."/>
            <person name="Xu Z."/>
            <person name="Kuniyasu M."/>
            <person name="Ushijima N."/>
            <person name="Kawano K."/>
            <person name="Kobayashi E."/>
            <person name="Shiratori Y."/>
            <person name="Masuda Y."/>
            <person name="Senoo K."/>
        </authorList>
    </citation>
    <scope>NUCLEOTIDE SEQUENCE [LARGE SCALE GENOMIC DNA]</scope>
    <source>
        <strain evidence="3">W79</strain>
    </source>
</reference>
<feature type="signal peptide" evidence="1">
    <location>
        <begin position="1"/>
        <end position="21"/>
    </location>
</feature>
<gene>
    <name evidence="2" type="ORF">METEAL_00170</name>
</gene>
<dbReference type="AlphaFoldDB" id="A0AA48GV15"/>
<protein>
    <recommendedName>
        <fullName evidence="4">DUF3857 domain-containing protein</fullName>
    </recommendedName>
</protein>
<name>A0AA48GV15_9BACT</name>
<keyword evidence="1" id="KW-0732">Signal</keyword>
<evidence type="ECO:0000313" key="3">
    <source>
        <dbReference type="Proteomes" id="UP001238179"/>
    </source>
</evidence>
<organism evidence="2 3">
    <name type="scientific">Mesoterricola silvestris</name>
    <dbReference type="NCBI Taxonomy" id="2927979"/>
    <lineage>
        <taxon>Bacteria</taxon>
        <taxon>Pseudomonadati</taxon>
        <taxon>Acidobacteriota</taxon>
        <taxon>Holophagae</taxon>
        <taxon>Holophagales</taxon>
        <taxon>Holophagaceae</taxon>
        <taxon>Mesoterricola</taxon>
    </lineage>
</organism>
<dbReference type="RefSeq" id="WP_316413740.1">
    <property type="nucleotide sequence ID" value="NZ_AP027080.1"/>
</dbReference>
<sequence>MKARWAAGILAGLCLVHPARAAVPDLGKLPAWAQGPAREAALEAPPAGAEAWVLLSRRELAYEGDGSLRIRHLRLVKLLRGRGLEEAGFVRRGLLDGLVRIRKLKGWNLRPDGELVKLEGGDKATFGNTTEATFDRTTAQVAQLRRAVEGSLVAFEVEEALTSMKDPWICAVMETHPVRRWELDVSPPEKGTTFQVRRLRFQPWLGAAEGDPGVRVGPVPPMPLAEPACPFPYLNLPAVEVRFLDPRWSGTGILASWENLGGWYHGLFAPKVLEVPGEGQGLPGLQALWRRLGRDLVYKQVYLSPERSNVPETSVEVARKGYGDCKDLACLFLAKARAAGFQGFPVLARMQVGPVGDAEIAGPPRDTFDHVVAALRLEASLGLPAEVETPKGRFLLVDPTDPFTPLGRLGAAHRDGRLLICLPGGGQWVAVPPGAVLSGVVDIELKGAVNGSGALEGEATLRETGGLWGLRSRAQALTRAEFRAYVEAEVLDQALNGKVEVLRVGDPLDLERPFTVTLKLADPGALGRQGSAWVLRSPLGLPGLPPAFAPAGRKRQLPLVSRRAGTVRLDATLELPAPARPLLAEGNGETVFRALSWKASLEPETRVLRLKVEERRKDAAFDLKALGEAEAAWRKDRALVRSLLEDGMAFRP</sequence>
<dbReference type="InterPro" id="IPR038765">
    <property type="entry name" value="Papain-like_cys_pep_sf"/>
</dbReference>
<evidence type="ECO:0008006" key="4">
    <source>
        <dbReference type="Google" id="ProtNLM"/>
    </source>
</evidence>
<proteinExistence type="predicted"/>
<dbReference type="Proteomes" id="UP001238179">
    <property type="component" value="Chromosome"/>
</dbReference>
<dbReference type="SUPFAM" id="SSF54001">
    <property type="entry name" value="Cysteine proteinases"/>
    <property type="match status" value="1"/>
</dbReference>
<evidence type="ECO:0000313" key="2">
    <source>
        <dbReference type="EMBL" id="BDU70843.1"/>
    </source>
</evidence>